<protein>
    <submittedName>
        <fullName evidence="1">Uncharacterized protein</fullName>
    </submittedName>
</protein>
<evidence type="ECO:0000313" key="1">
    <source>
        <dbReference type="EMBL" id="KAJ7559483.1"/>
    </source>
</evidence>
<proteinExistence type="predicted"/>
<comment type="caution">
    <text evidence="1">The sequence shown here is derived from an EMBL/GenBank/DDBJ whole genome shotgun (WGS) entry which is preliminary data.</text>
</comment>
<sequence>MASNALPLTWFVTYLLLAVCETKMDSMKLNQFPKTETMLSMFAGRNLKSSYTGANTEVNVLSYGAVGDGVADDTQAFTSAWKAACAQSDSIIVVPAGLQFLIKPTTFLGPCASGLTFQILGTVIAPGDPSSWSGMNTKTWLVFDSLDGFSMNGGGTIDGRGKKWWTLSCRRDPTNACSSAPTAVLIRRGTSTTIENLTFQNSQQMHLEFLECNGVMASGITINTPCDSPNTDGIHLSFSQAVVIQNSLIGTGDDCISIQSGSANVRIKNVQCGPGHGISIGSLGEDGSVANVKDIILNGATLRGTTNGLRIKSWQGGQGSVSGVQYENVKMVNVANPIIIDQFYGCSKQQYCNNQTLAVQVNGISYRNIHGTSSTPVAVHFACSDTFPCKNLVLQNIDITYVSTKGAAASFCENAHGSSIGPIAPQSCLQ</sequence>
<gene>
    <name evidence="1" type="ORF">O6H91_04G086900</name>
</gene>
<name>A0ACC2DYR9_DIPCM</name>
<organism evidence="1 2">
    <name type="scientific">Diphasiastrum complanatum</name>
    <name type="common">Issler's clubmoss</name>
    <name type="synonym">Lycopodium complanatum</name>
    <dbReference type="NCBI Taxonomy" id="34168"/>
    <lineage>
        <taxon>Eukaryota</taxon>
        <taxon>Viridiplantae</taxon>
        <taxon>Streptophyta</taxon>
        <taxon>Embryophyta</taxon>
        <taxon>Tracheophyta</taxon>
        <taxon>Lycopodiopsida</taxon>
        <taxon>Lycopodiales</taxon>
        <taxon>Lycopodiaceae</taxon>
        <taxon>Lycopodioideae</taxon>
        <taxon>Diphasiastrum</taxon>
    </lineage>
</organism>
<reference evidence="2" key="1">
    <citation type="journal article" date="2024" name="Proc. Natl. Acad. Sci. U.S.A.">
        <title>Extraordinary preservation of gene collinearity over three hundred million years revealed in homosporous lycophytes.</title>
        <authorList>
            <person name="Li C."/>
            <person name="Wickell D."/>
            <person name="Kuo L.Y."/>
            <person name="Chen X."/>
            <person name="Nie B."/>
            <person name="Liao X."/>
            <person name="Peng D."/>
            <person name="Ji J."/>
            <person name="Jenkins J."/>
            <person name="Williams M."/>
            <person name="Shu S."/>
            <person name="Plott C."/>
            <person name="Barry K."/>
            <person name="Rajasekar S."/>
            <person name="Grimwood J."/>
            <person name="Han X."/>
            <person name="Sun S."/>
            <person name="Hou Z."/>
            <person name="He W."/>
            <person name="Dai G."/>
            <person name="Sun C."/>
            <person name="Schmutz J."/>
            <person name="Leebens-Mack J.H."/>
            <person name="Li F.W."/>
            <person name="Wang L."/>
        </authorList>
    </citation>
    <scope>NUCLEOTIDE SEQUENCE [LARGE SCALE GENOMIC DNA]</scope>
    <source>
        <strain evidence="2">cv. PW_Plant_1</strain>
    </source>
</reference>
<keyword evidence="2" id="KW-1185">Reference proteome</keyword>
<evidence type="ECO:0000313" key="2">
    <source>
        <dbReference type="Proteomes" id="UP001162992"/>
    </source>
</evidence>
<dbReference type="Proteomes" id="UP001162992">
    <property type="component" value="Chromosome 4"/>
</dbReference>
<accession>A0ACC2DYR9</accession>
<dbReference type="EMBL" id="CM055095">
    <property type="protein sequence ID" value="KAJ7559483.1"/>
    <property type="molecule type" value="Genomic_DNA"/>
</dbReference>